<organism evidence="2 3">
    <name type="scientific">Sphingomonas xinjiangensis</name>
    <dbReference type="NCBI Taxonomy" id="643568"/>
    <lineage>
        <taxon>Bacteria</taxon>
        <taxon>Pseudomonadati</taxon>
        <taxon>Pseudomonadota</taxon>
        <taxon>Alphaproteobacteria</taxon>
        <taxon>Sphingomonadales</taxon>
        <taxon>Sphingomonadaceae</taxon>
        <taxon>Sphingomonas</taxon>
    </lineage>
</organism>
<dbReference type="SUPFAM" id="SSF55729">
    <property type="entry name" value="Acyl-CoA N-acyltransferases (Nat)"/>
    <property type="match status" value="1"/>
</dbReference>
<evidence type="ECO:0000259" key="1">
    <source>
        <dbReference type="PROSITE" id="PS51186"/>
    </source>
</evidence>
<protein>
    <submittedName>
        <fullName evidence="2">GNAT superfamily N-acetyltransferase</fullName>
    </submittedName>
</protein>
<comment type="caution">
    <text evidence="2">The sequence shown here is derived from an EMBL/GenBank/DDBJ whole genome shotgun (WGS) entry which is preliminary data.</text>
</comment>
<feature type="domain" description="N-acetyltransferase" evidence="1">
    <location>
        <begin position="1"/>
        <end position="143"/>
    </location>
</feature>
<sequence length="162" mass="17466">MIEEPWLVIPDAPGEADREAILSELILFNRRHVDPGATGPLAVLLKDADSSTIGGLWGSTLFGWLHIELLYVPEDRRGGSVGSIILRRAETLAASRGCIGASLDTYSFQARGFYEKLGYSLVGSIADCPPGGARHFLQKRFDRAALTRPGAAIEASCCPTHE</sequence>
<accession>A0A840YRW6</accession>
<reference evidence="2 3" key="1">
    <citation type="submission" date="2020-08" db="EMBL/GenBank/DDBJ databases">
        <title>Genomic Encyclopedia of Type Strains, Phase IV (KMG-IV): sequencing the most valuable type-strain genomes for metagenomic binning, comparative biology and taxonomic classification.</title>
        <authorList>
            <person name="Goeker M."/>
        </authorList>
    </citation>
    <scope>NUCLEOTIDE SEQUENCE [LARGE SCALE GENOMIC DNA]</scope>
    <source>
        <strain evidence="2 3">DSM 26736</strain>
    </source>
</reference>
<dbReference type="RefSeq" id="WP_343056989.1">
    <property type="nucleotide sequence ID" value="NZ_JACIJF010000017.1"/>
</dbReference>
<keyword evidence="2" id="KW-0808">Transferase</keyword>
<dbReference type="EMBL" id="JACIJF010000017">
    <property type="protein sequence ID" value="MBB5712418.1"/>
    <property type="molecule type" value="Genomic_DNA"/>
</dbReference>
<dbReference type="Gene3D" id="3.40.630.30">
    <property type="match status" value="1"/>
</dbReference>
<dbReference type="InterPro" id="IPR000182">
    <property type="entry name" value="GNAT_dom"/>
</dbReference>
<dbReference type="Pfam" id="PF00583">
    <property type="entry name" value="Acetyltransf_1"/>
    <property type="match status" value="1"/>
</dbReference>
<dbReference type="AlphaFoldDB" id="A0A840YRW6"/>
<dbReference type="InterPro" id="IPR016181">
    <property type="entry name" value="Acyl_CoA_acyltransferase"/>
</dbReference>
<dbReference type="PROSITE" id="PS51186">
    <property type="entry name" value="GNAT"/>
    <property type="match status" value="1"/>
</dbReference>
<gene>
    <name evidence="2" type="ORF">FHT02_003677</name>
</gene>
<keyword evidence="3" id="KW-1185">Reference proteome</keyword>
<evidence type="ECO:0000313" key="3">
    <source>
        <dbReference type="Proteomes" id="UP000527143"/>
    </source>
</evidence>
<dbReference type="CDD" id="cd04301">
    <property type="entry name" value="NAT_SF"/>
    <property type="match status" value="1"/>
</dbReference>
<evidence type="ECO:0000313" key="2">
    <source>
        <dbReference type="EMBL" id="MBB5712418.1"/>
    </source>
</evidence>
<dbReference type="Proteomes" id="UP000527143">
    <property type="component" value="Unassembled WGS sequence"/>
</dbReference>
<proteinExistence type="predicted"/>
<dbReference type="GO" id="GO:0016747">
    <property type="term" value="F:acyltransferase activity, transferring groups other than amino-acyl groups"/>
    <property type="evidence" value="ECO:0007669"/>
    <property type="project" value="InterPro"/>
</dbReference>
<name>A0A840YRW6_9SPHN</name>